<dbReference type="InterPro" id="IPR018060">
    <property type="entry name" value="HTH_AraC"/>
</dbReference>
<dbReference type="RefSeq" id="WP_369336900.1">
    <property type="nucleotide sequence ID" value="NZ_JBFYGN010000002.1"/>
</dbReference>
<protein>
    <submittedName>
        <fullName evidence="6">Helix-turn-helix domain-containing protein</fullName>
    </submittedName>
</protein>
<feature type="domain" description="HTH araC/xylS-type" evidence="5">
    <location>
        <begin position="162"/>
        <end position="259"/>
    </location>
</feature>
<dbReference type="EMBL" id="JBFYGN010000002">
    <property type="protein sequence ID" value="MEX8191684.1"/>
    <property type="molecule type" value="Genomic_DNA"/>
</dbReference>
<dbReference type="Proteomes" id="UP001561046">
    <property type="component" value="Unassembled WGS sequence"/>
</dbReference>
<dbReference type="PROSITE" id="PS01124">
    <property type="entry name" value="HTH_ARAC_FAMILY_2"/>
    <property type="match status" value="1"/>
</dbReference>
<evidence type="ECO:0000256" key="1">
    <source>
        <dbReference type="ARBA" id="ARBA00023015"/>
    </source>
</evidence>
<gene>
    <name evidence="6" type="ORF">AB6724_02400</name>
</gene>
<dbReference type="PROSITE" id="PS00041">
    <property type="entry name" value="HTH_ARAC_FAMILY_1"/>
    <property type="match status" value="1"/>
</dbReference>
<dbReference type="SUPFAM" id="SSF51215">
    <property type="entry name" value="Regulatory protein AraC"/>
    <property type="match status" value="1"/>
</dbReference>
<keyword evidence="2" id="KW-0238">DNA-binding</keyword>
<dbReference type="Pfam" id="PF12833">
    <property type="entry name" value="HTH_18"/>
    <property type="match status" value="1"/>
</dbReference>
<evidence type="ECO:0000256" key="4">
    <source>
        <dbReference type="ARBA" id="ARBA00023163"/>
    </source>
</evidence>
<dbReference type="InterPro" id="IPR009057">
    <property type="entry name" value="Homeodomain-like_sf"/>
</dbReference>
<dbReference type="Pfam" id="PF02311">
    <property type="entry name" value="AraC_binding"/>
    <property type="match status" value="1"/>
</dbReference>
<dbReference type="InterPro" id="IPR003313">
    <property type="entry name" value="AraC-bd"/>
</dbReference>
<keyword evidence="1" id="KW-0805">Transcription regulation</keyword>
<dbReference type="Gene3D" id="1.10.10.60">
    <property type="entry name" value="Homeodomain-like"/>
    <property type="match status" value="2"/>
</dbReference>
<dbReference type="SMART" id="SM00342">
    <property type="entry name" value="HTH_ARAC"/>
    <property type="match status" value="1"/>
</dbReference>
<name>A0ABV3ZQ15_9BURK</name>
<evidence type="ECO:0000256" key="3">
    <source>
        <dbReference type="ARBA" id="ARBA00023159"/>
    </source>
</evidence>
<dbReference type="PANTHER" id="PTHR46796">
    <property type="entry name" value="HTH-TYPE TRANSCRIPTIONAL ACTIVATOR RHAS-RELATED"/>
    <property type="match status" value="1"/>
</dbReference>
<organism evidence="6 7">
    <name type="scientific">Comamonas guangdongensis</name>
    <dbReference type="NCBI Taxonomy" id="510515"/>
    <lineage>
        <taxon>Bacteria</taxon>
        <taxon>Pseudomonadati</taxon>
        <taxon>Pseudomonadota</taxon>
        <taxon>Betaproteobacteria</taxon>
        <taxon>Burkholderiales</taxon>
        <taxon>Comamonadaceae</taxon>
        <taxon>Comamonas</taxon>
    </lineage>
</organism>
<evidence type="ECO:0000313" key="7">
    <source>
        <dbReference type="Proteomes" id="UP001561046"/>
    </source>
</evidence>
<keyword evidence="4" id="KW-0804">Transcription</keyword>
<keyword evidence="7" id="KW-1185">Reference proteome</keyword>
<keyword evidence="3" id="KW-0010">Activator</keyword>
<proteinExistence type="predicted"/>
<sequence>MTNSPHRFHRHPAAPWAELRDSAPSPHCFRLHMHAEYSIGIVDAGRTLFHHAHGPQPVAAGGVVLIEPGAWHACNPEPGAPWSYRMLFVDADWLHARLGVAALRFAQRALADADIARQVDGLCRPVDGPAAALRLAQGLEQLMARCAEPATAPLHDHGAELQAALRRLHAAPDAGLTVQSLAQECGMSATRFIRRFKAATGMTPGSYRLNLRLNGARRLLATGAALSEAAYAMGFADQAHLQRAFKAHHALTPGCYARGGQPRAATPPAAQEIRPT</sequence>
<reference evidence="6 7" key="1">
    <citation type="journal article" date="2013" name="Int. J. Syst. Evol. Microbiol.">
        <title>Comamonas guangdongensis sp. nov., isolated from subterranean forest sediment, and emended description of the genus Comamonas.</title>
        <authorList>
            <person name="Zhang J."/>
            <person name="Wang Y."/>
            <person name="Zhou S."/>
            <person name="Wu C."/>
            <person name="He J."/>
            <person name="Li F."/>
        </authorList>
    </citation>
    <scope>NUCLEOTIDE SEQUENCE [LARGE SCALE GENOMIC DNA]</scope>
    <source>
        <strain evidence="6 7">CCTCC AB2011133</strain>
    </source>
</reference>
<dbReference type="InterPro" id="IPR018062">
    <property type="entry name" value="HTH_AraC-typ_CS"/>
</dbReference>
<accession>A0ABV3ZQ15</accession>
<dbReference type="InterPro" id="IPR037923">
    <property type="entry name" value="HTH-like"/>
</dbReference>
<evidence type="ECO:0000259" key="5">
    <source>
        <dbReference type="PROSITE" id="PS01124"/>
    </source>
</evidence>
<evidence type="ECO:0000313" key="6">
    <source>
        <dbReference type="EMBL" id="MEX8191684.1"/>
    </source>
</evidence>
<comment type="caution">
    <text evidence="6">The sequence shown here is derived from an EMBL/GenBank/DDBJ whole genome shotgun (WGS) entry which is preliminary data.</text>
</comment>
<dbReference type="InterPro" id="IPR050204">
    <property type="entry name" value="AraC_XylS_family_regulators"/>
</dbReference>
<evidence type="ECO:0000256" key="2">
    <source>
        <dbReference type="ARBA" id="ARBA00023125"/>
    </source>
</evidence>
<dbReference type="SUPFAM" id="SSF46689">
    <property type="entry name" value="Homeodomain-like"/>
    <property type="match status" value="2"/>
</dbReference>